<dbReference type="PROSITE" id="PS50195">
    <property type="entry name" value="PX"/>
    <property type="match status" value="1"/>
</dbReference>
<dbReference type="SUPFAM" id="SSF64268">
    <property type="entry name" value="PX domain"/>
    <property type="match status" value="1"/>
</dbReference>
<dbReference type="Pfam" id="PF00615">
    <property type="entry name" value="RGS"/>
    <property type="match status" value="1"/>
</dbReference>
<evidence type="ECO:0000256" key="3">
    <source>
        <dbReference type="SAM" id="MobiDB-lite"/>
    </source>
</evidence>
<dbReference type="SMART" id="SM00312">
    <property type="entry name" value="PX"/>
    <property type="match status" value="1"/>
</dbReference>
<feature type="domain" description="RGS" evidence="6">
    <location>
        <begin position="478"/>
        <end position="599"/>
    </location>
</feature>
<keyword evidence="4" id="KW-0812">Transmembrane</keyword>
<feature type="region of interest" description="Disordered" evidence="3">
    <location>
        <begin position="745"/>
        <end position="773"/>
    </location>
</feature>
<dbReference type="InterPro" id="IPR035892">
    <property type="entry name" value="C2_domain_sf"/>
</dbReference>
<evidence type="ECO:0000313" key="10">
    <source>
        <dbReference type="Proteomes" id="UP001479436"/>
    </source>
</evidence>
<dbReference type="Gene3D" id="3.30.1520.10">
    <property type="entry name" value="Phox-like domain"/>
    <property type="match status" value="1"/>
</dbReference>
<comment type="caution">
    <text evidence="9">The sequence shown here is derived from an EMBL/GenBank/DDBJ whole genome shotgun (WGS) entry which is preliminary data.</text>
</comment>
<evidence type="ECO:0000259" key="7">
    <source>
        <dbReference type="PROSITE" id="PS50195"/>
    </source>
</evidence>
<keyword evidence="2" id="KW-0175">Coiled coil</keyword>
<feature type="transmembrane region" description="Helical" evidence="4">
    <location>
        <begin position="45"/>
        <end position="63"/>
    </location>
</feature>
<feature type="domain" description="PX" evidence="7">
    <location>
        <begin position="855"/>
        <end position="967"/>
    </location>
</feature>
<dbReference type="Gene3D" id="1.10.167.10">
    <property type="entry name" value="Regulator of G-protein Signalling 4, domain 2"/>
    <property type="match status" value="1"/>
</dbReference>
<dbReference type="EMBL" id="JASJQH010000568">
    <property type="protein sequence ID" value="KAK9763742.1"/>
    <property type="molecule type" value="Genomic_DNA"/>
</dbReference>
<evidence type="ECO:0000259" key="8">
    <source>
        <dbReference type="PROSITE" id="PS51207"/>
    </source>
</evidence>
<evidence type="ECO:0000256" key="4">
    <source>
        <dbReference type="SAM" id="Phobius"/>
    </source>
</evidence>
<feature type="compositionally biased region" description="Basic and acidic residues" evidence="3">
    <location>
        <begin position="675"/>
        <end position="687"/>
    </location>
</feature>
<dbReference type="Proteomes" id="UP001479436">
    <property type="component" value="Unassembled WGS sequence"/>
</dbReference>
<dbReference type="Pfam" id="PF02194">
    <property type="entry name" value="PXA"/>
    <property type="match status" value="1"/>
</dbReference>
<organism evidence="9 10">
    <name type="scientific">Basidiobolus ranarum</name>
    <dbReference type="NCBI Taxonomy" id="34480"/>
    <lineage>
        <taxon>Eukaryota</taxon>
        <taxon>Fungi</taxon>
        <taxon>Fungi incertae sedis</taxon>
        <taxon>Zoopagomycota</taxon>
        <taxon>Entomophthoromycotina</taxon>
        <taxon>Basidiobolomycetes</taxon>
        <taxon>Basidiobolales</taxon>
        <taxon>Basidiobolaceae</taxon>
        <taxon>Basidiobolus</taxon>
    </lineage>
</organism>
<accession>A0ABR2WQK3</accession>
<comment type="similarity">
    <text evidence="1">Belongs to the sorting nexin family.</text>
</comment>
<name>A0ABR2WQK3_9FUNG</name>
<feature type="region of interest" description="Disordered" evidence="3">
    <location>
        <begin position="1004"/>
        <end position="1046"/>
    </location>
</feature>
<dbReference type="SUPFAM" id="SSF48097">
    <property type="entry name" value="Regulator of G-protein signaling, RGS"/>
    <property type="match status" value="1"/>
</dbReference>
<dbReference type="PANTHER" id="PTHR22775">
    <property type="entry name" value="SORTING NEXIN"/>
    <property type="match status" value="1"/>
</dbReference>
<dbReference type="PANTHER" id="PTHR22775:SF3">
    <property type="entry name" value="SORTING NEXIN-13"/>
    <property type="match status" value="1"/>
</dbReference>
<sequence length="1329" mass="150397">MSKFEADQLLEGKEARESTREEWEKVETPSRDSLLFLRAWLPSPLSNLTITQITLLALFLLFLLASRVQLSVFTLFSGFIFGYIYAVPSNEILSSPFISKFNIFYSGKPIGVIQKEESELLVQPVISLQIDSSLNRLFDYIVRDFVRYWFEPLNLSKSPEFESRVRESLSITASNFSLYARRDNVDLSLLLIYALANTLIVHVREYRQFEASALPLDKYLSENPQSPFNQSYYDNLSQMTQLQKLSKILLTKLLPKQDTLSPCLMALLTEISTTSTIVPTLEALSDPDRINQLIISILKNAEKKRSPSNNDKQKKEYERLKACGDEVLRVKVIEARQIYHTGSYGLYCTIYSGKAKCKTKFVKPESNPLWVETFNFSWCKSPGKGIDGVDLELCGRVMFPKDITIGKICVSRKEISAKKSTRTWFPLQPISSKYEICGEVLLEIDIIDVNEMASTEVSKENTIMDESDENFILENPLSLDDVLRSNNGFIEFMQFMEDIQAPPFLQFWMNVESFLETSRQSSPELMIQDAEMIYKLHLSDEAKRKVPIDPVILGNIIKELGSTHVTSDCFVEAQAYVFDVMESPFFREFRYSDYFRKYCLDTRFAEHKQDSDVRGRLQHCMDSIPPASTQESATEPLLSDRVSSELPSAQSPNGSDSDSFVSTESNGLNYDESNDTSKVRTSDDHPLRRSNSIPSFPTLNNVESGKVDDASRIENIGSSQENSKRSRSMSDITATHAARNQIRRFTFNPNSLSKVDESNPPEESTSEENGGGMKNLTAAITTLREQLAVTNDLIEQTPSKESSKLKSLNHNRDELQRQVNQLVEMARDFAKEEDNHIGTKLIDLKGILAKVSDASRPAASLGPNLVKSLASGKAVLFVIELERTKSSGGWMITRSFADFTQLHTALREQFPKVDKIKFPSRQRFISKANNHKLCVELERYLALLLSDMLLCESKPLQIFLKPDSVADHGNRDLGDGMLEAFKSAANLVKLPFVDTQKVNILRSKTKVPSPTSIRSSNEESLSSRNTSLELSSHSDELGLTKPAPSYNKNCSNPSWLASLSDEASLDPSANFETISSNRGNNTGATKPLSEGIPQLVTINSNHTNSQSTHEEENPDDILLSSNNRQSQAPTNSVNPLNDIHQEHLASHRRHNSVLSIESEKSVLKDLSTDEVDVLIETFFALVEEMFDMTERKQWLRRKALNVLKQILRQSYGKTINRAFLEYLEKATSEDNIVYAIDTLTNSLWPGGEWPREWPKPRTEEEKQATKIEAKVLFVNNMPDTIFRMVGDYNAALGLTRLFNMLQYSELTKGLLIKILEAWVKLVFNENEQQ</sequence>
<gene>
    <name evidence="9" type="primary">SNX20_2</name>
    <name evidence="9" type="ORF">K7432_009326</name>
</gene>
<dbReference type="InterPro" id="IPR001683">
    <property type="entry name" value="PX_dom"/>
</dbReference>
<dbReference type="Gene3D" id="2.60.40.150">
    <property type="entry name" value="C2 domain"/>
    <property type="match status" value="1"/>
</dbReference>
<dbReference type="PROSITE" id="PS50132">
    <property type="entry name" value="RGS"/>
    <property type="match status" value="1"/>
</dbReference>
<dbReference type="Pfam" id="PF00168">
    <property type="entry name" value="C2"/>
    <property type="match status" value="1"/>
</dbReference>
<evidence type="ECO:0000256" key="2">
    <source>
        <dbReference type="SAM" id="Coils"/>
    </source>
</evidence>
<evidence type="ECO:0000256" key="1">
    <source>
        <dbReference type="ARBA" id="ARBA00010883"/>
    </source>
</evidence>
<feature type="region of interest" description="Disordered" evidence="3">
    <location>
        <begin position="1070"/>
        <end position="1089"/>
    </location>
</feature>
<dbReference type="SUPFAM" id="SSF49562">
    <property type="entry name" value="C2 domain (Calcium/lipid-binding domain, CaLB)"/>
    <property type="match status" value="1"/>
</dbReference>
<dbReference type="InterPro" id="IPR013937">
    <property type="entry name" value="Sorting_nexin_C"/>
</dbReference>
<keyword evidence="4" id="KW-1133">Transmembrane helix</keyword>
<keyword evidence="4" id="KW-0472">Membrane</keyword>
<dbReference type="SMART" id="SM00239">
    <property type="entry name" value="C2"/>
    <property type="match status" value="1"/>
</dbReference>
<protein>
    <submittedName>
        <fullName evidence="9">Phosphatidylinositol binding</fullName>
    </submittedName>
</protein>
<evidence type="ECO:0000259" key="5">
    <source>
        <dbReference type="PROSITE" id="PS50004"/>
    </source>
</evidence>
<dbReference type="Pfam" id="PF08628">
    <property type="entry name" value="Nexin_C"/>
    <property type="match status" value="1"/>
</dbReference>
<feature type="coiled-coil region" evidence="2">
    <location>
        <begin position="805"/>
        <end position="832"/>
    </location>
</feature>
<reference evidence="9 10" key="1">
    <citation type="submission" date="2023-04" db="EMBL/GenBank/DDBJ databases">
        <title>Genome of Basidiobolus ranarum AG-B5.</title>
        <authorList>
            <person name="Stajich J.E."/>
            <person name="Carter-House D."/>
            <person name="Gryganskyi A."/>
        </authorList>
    </citation>
    <scope>NUCLEOTIDE SEQUENCE [LARGE SCALE GENOMIC DNA]</scope>
    <source>
        <strain evidence="9 10">AG-B5</strain>
    </source>
</reference>
<feature type="domain" description="PXA" evidence="8">
    <location>
        <begin position="127"/>
        <end position="302"/>
    </location>
</feature>
<feature type="region of interest" description="Disordered" evidence="3">
    <location>
        <begin position="622"/>
        <end position="732"/>
    </location>
</feature>
<dbReference type="PROSITE" id="PS51207">
    <property type="entry name" value="PXA"/>
    <property type="match status" value="1"/>
</dbReference>
<feature type="region of interest" description="Disordered" evidence="3">
    <location>
        <begin position="1103"/>
        <end position="1136"/>
    </location>
</feature>
<feature type="domain" description="C2" evidence="5">
    <location>
        <begin position="307"/>
        <end position="425"/>
    </location>
</feature>
<dbReference type="InterPro" id="IPR003114">
    <property type="entry name" value="Phox_assoc"/>
</dbReference>
<keyword evidence="10" id="KW-1185">Reference proteome</keyword>
<feature type="region of interest" description="Disordered" evidence="3">
    <location>
        <begin position="1"/>
        <end position="23"/>
    </location>
</feature>
<feature type="compositionally biased region" description="Low complexity" evidence="3">
    <location>
        <begin position="1011"/>
        <end position="1031"/>
    </location>
</feature>
<dbReference type="InterPro" id="IPR036871">
    <property type="entry name" value="PX_dom_sf"/>
</dbReference>
<evidence type="ECO:0000313" key="9">
    <source>
        <dbReference type="EMBL" id="KAK9763742.1"/>
    </source>
</evidence>
<proteinExistence type="inferred from homology"/>
<dbReference type="Pfam" id="PF00787">
    <property type="entry name" value="PX"/>
    <property type="match status" value="1"/>
</dbReference>
<feature type="compositionally biased region" description="Polar residues" evidence="3">
    <location>
        <begin position="645"/>
        <end position="668"/>
    </location>
</feature>
<feature type="compositionally biased region" description="Polar residues" evidence="3">
    <location>
        <begin position="1119"/>
        <end position="1135"/>
    </location>
</feature>
<feature type="transmembrane region" description="Helical" evidence="4">
    <location>
        <begin position="70"/>
        <end position="87"/>
    </location>
</feature>
<dbReference type="InterPro" id="IPR036305">
    <property type="entry name" value="RGS_sf"/>
</dbReference>
<dbReference type="PROSITE" id="PS50004">
    <property type="entry name" value="C2"/>
    <property type="match status" value="1"/>
</dbReference>
<dbReference type="InterPro" id="IPR016137">
    <property type="entry name" value="RGS"/>
</dbReference>
<feature type="compositionally biased region" description="Polar residues" evidence="3">
    <location>
        <begin position="689"/>
        <end position="703"/>
    </location>
</feature>
<dbReference type="InterPro" id="IPR044926">
    <property type="entry name" value="RGS_subdomain_2"/>
</dbReference>
<dbReference type="SMART" id="SM00313">
    <property type="entry name" value="PXA"/>
    <property type="match status" value="1"/>
</dbReference>
<dbReference type="CDD" id="cd07440">
    <property type="entry name" value="RGS"/>
    <property type="match status" value="1"/>
</dbReference>
<feature type="compositionally biased region" description="Polar residues" evidence="3">
    <location>
        <begin position="1070"/>
        <end position="1084"/>
    </location>
</feature>
<dbReference type="InterPro" id="IPR000008">
    <property type="entry name" value="C2_dom"/>
</dbReference>
<evidence type="ECO:0000259" key="6">
    <source>
        <dbReference type="PROSITE" id="PS50132"/>
    </source>
</evidence>
<dbReference type="SMART" id="SM00315">
    <property type="entry name" value="RGS"/>
    <property type="match status" value="1"/>
</dbReference>